<evidence type="ECO:0000256" key="6">
    <source>
        <dbReference type="ARBA" id="ARBA00022741"/>
    </source>
</evidence>
<dbReference type="GO" id="GO:0019543">
    <property type="term" value="P:propionate catabolic process"/>
    <property type="evidence" value="ECO:0007669"/>
    <property type="project" value="TreeGrafter"/>
</dbReference>
<dbReference type="InterPro" id="IPR008210">
    <property type="entry name" value="PEP_carboxykinase_N"/>
</dbReference>
<dbReference type="Pfam" id="PF00821">
    <property type="entry name" value="PEPCK_GTP"/>
    <property type="match status" value="1"/>
</dbReference>
<evidence type="ECO:0000256" key="2">
    <source>
        <dbReference type="ARBA" id="ARBA00005796"/>
    </source>
</evidence>
<dbReference type="PIRSF" id="PIRSF001348">
    <property type="entry name" value="PEP_carboxykinase_GTP"/>
    <property type="match status" value="1"/>
</dbReference>
<comment type="caution">
    <text evidence="14">The sequence shown here is derived from an EMBL/GenBank/DDBJ whole genome shotgun (WGS) entry which is preliminary data.</text>
</comment>
<evidence type="ECO:0000256" key="4">
    <source>
        <dbReference type="ARBA" id="ARBA00022432"/>
    </source>
</evidence>
<feature type="binding site" evidence="11">
    <location>
        <position position="256"/>
    </location>
    <ligand>
        <name>Mn(2+)</name>
        <dbReference type="ChEBI" id="CHEBI:29035"/>
    </ligand>
</feature>
<dbReference type="GO" id="GO:0071333">
    <property type="term" value="P:cellular response to glucose stimulus"/>
    <property type="evidence" value="ECO:0007669"/>
    <property type="project" value="TreeGrafter"/>
</dbReference>
<dbReference type="NCBIfam" id="NF003253">
    <property type="entry name" value="PRK04210.1"/>
    <property type="match status" value="1"/>
</dbReference>
<keyword evidence="14" id="KW-0418">Kinase</keyword>
<name>A0A4R6NB11_9BURK</name>
<keyword evidence="9 11" id="KW-0464">Manganese</keyword>
<dbReference type="PANTHER" id="PTHR11561">
    <property type="entry name" value="PHOSPHOENOLPYRUVATE CARBOXYKINASE"/>
    <property type="match status" value="1"/>
</dbReference>
<feature type="binding site" evidence="11">
    <location>
        <position position="236"/>
    </location>
    <ligand>
        <name>Mn(2+)</name>
        <dbReference type="ChEBI" id="CHEBI:29035"/>
    </ligand>
</feature>
<dbReference type="InterPro" id="IPR018091">
    <property type="entry name" value="PEP_carboxykin_GTP_CS"/>
</dbReference>
<dbReference type="UniPathway" id="UPA00138"/>
<comment type="subcellular location">
    <subcellularLocation>
        <location evidence="11">Cytoplasm</location>
    </subcellularLocation>
</comment>
<gene>
    <name evidence="11" type="primary">pckG</name>
    <name evidence="14" type="ORF">DFR39_101295</name>
</gene>
<dbReference type="GO" id="GO:0042594">
    <property type="term" value="P:response to starvation"/>
    <property type="evidence" value="ECO:0007669"/>
    <property type="project" value="TreeGrafter"/>
</dbReference>
<evidence type="ECO:0000256" key="5">
    <source>
        <dbReference type="ARBA" id="ARBA00022723"/>
    </source>
</evidence>
<dbReference type="OrthoDB" id="9758871at2"/>
<dbReference type="GO" id="GO:0006094">
    <property type="term" value="P:gluconeogenesis"/>
    <property type="evidence" value="ECO:0007669"/>
    <property type="project" value="UniProtKB-UniRule"/>
</dbReference>
<dbReference type="GO" id="GO:0006107">
    <property type="term" value="P:oxaloacetate metabolic process"/>
    <property type="evidence" value="ECO:0007669"/>
    <property type="project" value="TreeGrafter"/>
</dbReference>
<dbReference type="InterPro" id="IPR008209">
    <property type="entry name" value="PEP_carboxykinase_GTP"/>
</dbReference>
<feature type="binding site" evidence="11">
    <location>
        <position position="305"/>
    </location>
    <ligand>
        <name>Mn(2+)</name>
        <dbReference type="ChEBI" id="CHEBI:29035"/>
    </ligand>
</feature>
<comment type="similarity">
    <text evidence="2 11">Belongs to the phosphoenolpyruvate carboxykinase [GTP] family.</text>
</comment>
<comment type="pathway">
    <text evidence="1 11">Carbohydrate biosynthesis; gluconeogenesis.</text>
</comment>
<dbReference type="GO" id="GO:0046327">
    <property type="term" value="P:glycerol biosynthetic process from pyruvate"/>
    <property type="evidence" value="ECO:0007669"/>
    <property type="project" value="TreeGrafter"/>
</dbReference>
<comment type="function">
    <text evidence="11">Catalyzes the conversion of oxaloacetate (OAA) to phosphoenolpyruvate (PEP), the rate-limiting step in the metabolic pathway that produces glucose from lactate and other precursors derived from the citric acid cycle.</text>
</comment>
<dbReference type="PANTHER" id="PTHR11561:SF0">
    <property type="entry name" value="PHOSPHOENOLPYRUVATE CARBOXYKINASE [GTP]-RELATED"/>
    <property type="match status" value="1"/>
</dbReference>
<dbReference type="GO" id="GO:0030145">
    <property type="term" value="F:manganese ion binding"/>
    <property type="evidence" value="ECO:0007669"/>
    <property type="project" value="UniProtKB-UniRule"/>
</dbReference>
<dbReference type="SUPFAM" id="SSF68923">
    <property type="entry name" value="PEP carboxykinase N-terminal domain"/>
    <property type="match status" value="1"/>
</dbReference>
<feature type="binding site" evidence="11">
    <location>
        <begin position="279"/>
        <end position="284"/>
    </location>
    <ligand>
        <name>GTP</name>
        <dbReference type="ChEBI" id="CHEBI:37565"/>
    </ligand>
</feature>
<dbReference type="AlphaFoldDB" id="A0A4R6NB11"/>
<dbReference type="Proteomes" id="UP000295357">
    <property type="component" value="Unassembled WGS sequence"/>
</dbReference>
<dbReference type="EMBL" id="SNXE01000001">
    <property type="protein sequence ID" value="TDP12821.1"/>
    <property type="molecule type" value="Genomic_DNA"/>
</dbReference>
<keyword evidence="10 11" id="KW-0456">Lyase</keyword>
<keyword evidence="5 11" id="KW-0479">Metal-binding</keyword>
<organism evidence="14 15">
    <name type="scientific">Roseateles asaccharophilus</name>
    <dbReference type="NCBI Taxonomy" id="582607"/>
    <lineage>
        <taxon>Bacteria</taxon>
        <taxon>Pseudomonadati</taxon>
        <taxon>Pseudomonadota</taxon>
        <taxon>Betaproteobacteria</taxon>
        <taxon>Burkholderiales</taxon>
        <taxon>Sphaerotilaceae</taxon>
        <taxon>Roseateles</taxon>
    </lineage>
</organism>
<dbReference type="GO" id="GO:0005829">
    <property type="term" value="C:cytosol"/>
    <property type="evidence" value="ECO:0007669"/>
    <property type="project" value="TreeGrafter"/>
</dbReference>
<dbReference type="GO" id="GO:0033993">
    <property type="term" value="P:response to lipid"/>
    <property type="evidence" value="ECO:0007669"/>
    <property type="project" value="TreeGrafter"/>
</dbReference>
<keyword evidence="7 11" id="KW-0210">Decarboxylase</keyword>
<evidence type="ECO:0000256" key="8">
    <source>
        <dbReference type="ARBA" id="ARBA00023134"/>
    </source>
</evidence>
<feature type="binding site" evidence="11">
    <location>
        <begin position="227"/>
        <end position="229"/>
    </location>
    <ligand>
        <name>substrate</name>
    </ligand>
</feature>
<feature type="binding site" evidence="11">
    <location>
        <position position="401"/>
    </location>
    <ligand>
        <name>GTP</name>
        <dbReference type="ChEBI" id="CHEBI:37565"/>
    </ligand>
</feature>
<dbReference type="InterPro" id="IPR035078">
    <property type="entry name" value="PEP_carboxykinase_GTP_N"/>
</dbReference>
<feature type="binding site" evidence="11">
    <location>
        <position position="84"/>
    </location>
    <ligand>
        <name>substrate</name>
    </ligand>
</feature>
<evidence type="ECO:0000259" key="13">
    <source>
        <dbReference type="Pfam" id="PF17297"/>
    </source>
</evidence>
<feature type="active site" evidence="11">
    <location>
        <position position="280"/>
    </location>
</feature>
<evidence type="ECO:0000313" key="14">
    <source>
        <dbReference type="EMBL" id="TDP12821.1"/>
    </source>
</evidence>
<evidence type="ECO:0000259" key="12">
    <source>
        <dbReference type="Pfam" id="PF00821"/>
    </source>
</evidence>
<keyword evidence="11" id="KW-0963">Cytoplasm</keyword>
<evidence type="ECO:0000256" key="10">
    <source>
        <dbReference type="ARBA" id="ARBA00023239"/>
    </source>
</evidence>
<keyword evidence="8 11" id="KW-0342">GTP-binding</keyword>
<comment type="subunit">
    <text evidence="3 11">Monomer.</text>
</comment>
<dbReference type="GO" id="GO:0005525">
    <property type="term" value="F:GTP binding"/>
    <property type="evidence" value="ECO:0007669"/>
    <property type="project" value="UniProtKB-UniRule"/>
</dbReference>
<dbReference type="GO" id="GO:0016301">
    <property type="term" value="F:kinase activity"/>
    <property type="evidence" value="ECO:0007669"/>
    <property type="project" value="UniProtKB-KW"/>
</dbReference>
<feature type="binding site" evidence="11">
    <location>
        <begin position="529"/>
        <end position="532"/>
    </location>
    <ligand>
        <name>GTP</name>
        <dbReference type="ChEBI" id="CHEBI:37565"/>
    </ligand>
</feature>
<dbReference type="Pfam" id="PF17297">
    <property type="entry name" value="PEPCK_N"/>
    <property type="match status" value="1"/>
</dbReference>
<keyword evidence="15" id="KW-1185">Reference proteome</keyword>
<comment type="catalytic activity">
    <reaction evidence="11">
        <text>oxaloacetate + GTP = phosphoenolpyruvate + GDP + CO2</text>
        <dbReference type="Rhea" id="RHEA:10388"/>
        <dbReference type="ChEBI" id="CHEBI:16452"/>
        <dbReference type="ChEBI" id="CHEBI:16526"/>
        <dbReference type="ChEBI" id="CHEBI:37565"/>
        <dbReference type="ChEBI" id="CHEBI:58189"/>
        <dbReference type="ChEBI" id="CHEBI:58702"/>
        <dbReference type="EC" id="4.1.1.32"/>
    </reaction>
</comment>
<dbReference type="EC" id="4.1.1.32" evidence="11"/>
<comment type="cofactor">
    <cofactor evidence="11">
        <name>Mn(2+)</name>
        <dbReference type="ChEBI" id="CHEBI:29035"/>
    </cofactor>
    <text evidence="11">Binds 1 Mn(2+) ion per subunit.</text>
</comment>
<evidence type="ECO:0000256" key="7">
    <source>
        <dbReference type="ARBA" id="ARBA00022793"/>
    </source>
</evidence>
<dbReference type="InterPro" id="IPR013035">
    <property type="entry name" value="PEP_carboxykinase_C"/>
</dbReference>
<dbReference type="Gene3D" id="3.40.449.10">
    <property type="entry name" value="Phosphoenolpyruvate Carboxykinase, domain 1"/>
    <property type="match status" value="1"/>
</dbReference>
<sequence length="622" mass="68539">MNQPLMEGLRLNVPAYVKHQRLVAWVAEIAALTEAREVYWCDGSQAEYERLCQQLVEAGTFKKLNPAKRPNSYLAWSDPSDVARVEDRTYICSAKKEDAGPTNNWMDPTEMRTLLQTGEQALFKGSMRGRTLYVVPFSMGPIGSPIAHIGVELSDSPYVAVNMRIMTRMGRAVLDVLGAEGEFVPCVHTVGAPLEPGQADVKWPCNKTKYIVHYPETREIWSYGSGYGGNALLGKKCFALRIASTMGRDQGWLAEHMLVLGVESPEGKKHHVAAAFPSACGKTNFAMLIPPKAFAGWKVTTIGDDIAWIKPGQDGRLYAINPEAGYFGVAPGTNTLTNPNCMASLQRDVIFTNVALTDDGDVWWEGMSDTPPAHLIDWQGNDWTPEIAKATGAKASHPNARFTVAATNNPVLDAEWDNPAGVAIDAFIFGGRRSTTVPLVTEARDWVEGVYMAATMGSETTAAAAGQQGVVRRDPFAMLPFMGYNMSDYFQHWLDLGAKLQASGATLPKIFCVNWFRKGADGKFVWPGYGENMRVLKWMLDRVSGSPSGEEHVFGVTPRYEDLNWEGLNFSKEQFEVATRIDKSDWSAELKLHEDLFAQLAHHLPAALPATKAKIEQRLAAE</sequence>
<feature type="domain" description="Phosphoenolpyruvate carboxykinase C-terminal P-loop" evidence="12">
    <location>
        <begin position="252"/>
        <end position="618"/>
    </location>
</feature>
<reference evidence="14 15" key="1">
    <citation type="submission" date="2019-03" db="EMBL/GenBank/DDBJ databases">
        <title>Genomic Encyclopedia of Type Strains, Phase IV (KMG-IV): sequencing the most valuable type-strain genomes for metagenomic binning, comparative biology and taxonomic classification.</title>
        <authorList>
            <person name="Goeker M."/>
        </authorList>
    </citation>
    <scope>NUCLEOTIDE SEQUENCE [LARGE SCALE GENOMIC DNA]</scope>
    <source>
        <strain evidence="14 15">DSM 25082</strain>
    </source>
</reference>
<feature type="domain" description="Phosphoenolpyruvate carboxykinase GTP-utilising N-terminal" evidence="13">
    <location>
        <begin position="25"/>
        <end position="248"/>
    </location>
</feature>
<feature type="binding site" evidence="11">
    <location>
        <begin position="399"/>
        <end position="401"/>
    </location>
    <ligand>
        <name>substrate</name>
    </ligand>
</feature>
<evidence type="ECO:0000256" key="3">
    <source>
        <dbReference type="ARBA" id="ARBA00011245"/>
    </source>
</evidence>
<evidence type="ECO:0000313" key="15">
    <source>
        <dbReference type="Proteomes" id="UP000295357"/>
    </source>
</evidence>
<dbReference type="CDD" id="cd00819">
    <property type="entry name" value="PEPCK_GTP"/>
    <property type="match status" value="1"/>
</dbReference>
<protein>
    <recommendedName>
        <fullName evidence="11">Phosphoenolpyruvate carboxykinase [GTP]</fullName>
        <shortName evidence="11">PEP carboxykinase</shortName>
        <shortName evidence="11">PEPCK</shortName>
        <ecNumber evidence="11">4.1.1.32</ecNumber>
    </recommendedName>
    <alternativeName>
        <fullName evidence="11">GTP-dependent phosphoenolpyruvate carboxykinase</fullName>
        <shortName evidence="11">GTP-PEPCK</shortName>
    </alternativeName>
</protein>
<keyword evidence="14" id="KW-0808">Transferase</keyword>
<proteinExistence type="inferred from homology"/>
<dbReference type="GO" id="GO:0004613">
    <property type="term" value="F:phosphoenolpyruvate carboxykinase (GTP) activity"/>
    <property type="evidence" value="ECO:0007669"/>
    <property type="project" value="UniProtKB-UniRule"/>
</dbReference>
<feature type="binding site" evidence="11">
    <location>
        <position position="432"/>
    </location>
    <ligand>
        <name>GTP</name>
        <dbReference type="ChEBI" id="CHEBI:37565"/>
    </ligand>
</feature>
<keyword evidence="6 11" id="KW-0547">Nucleotide-binding</keyword>
<evidence type="ECO:0000256" key="9">
    <source>
        <dbReference type="ARBA" id="ARBA00023211"/>
    </source>
</evidence>
<keyword evidence="14" id="KW-0670">Pyruvate</keyword>
<dbReference type="FunFam" id="3.40.449.10:FF:000005">
    <property type="entry name" value="Phosphoenolpyruvate carboxykinase [GTP]"/>
    <property type="match status" value="1"/>
</dbReference>
<feature type="binding site" evidence="11">
    <location>
        <position position="278"/>
    </location>
    <ligand>
        <name>substrate</name>
    </ligand>
</feature>
<accession>A0A4R6NB11</accession>
<dbReference type="InterPro" id="IPR035077">
    <property type="entry name" value="PEP_carboxykinase_GTP_C"/>
</dbReference>
<dbReference type="SUPFAM" id="SSF53795">
    <property type="entry name" value="PEP carboxykinase-like"/>
    <property type="match status" value="1"/>
</dbReference>
<keyword evidence="4 11" id="KW-0312">Gluconeogenesis</keyword>
<evidence type="ECO:0000256" key="1">
    <source>
        <dbReference type="ARBA" id="ARBA00004742"/>
    </source>
</evidence>
<evidence type="ECO:0000256" key="11">
    <source>
        <dbReference type="HAMAP-Rule" id="MF_00452"/>
    </source>
</evidence>
<dbReference type="Gene3D" id="3.90.228.20">
    <property type="match status" value="1"/>
</dbReference>
<dbReference type="Gene3D" id="2.170.8.10">
    <property type="entry name" value="Phosphoenolpyruvate Carboxykinase, domain 2"/>
    <property type="match status" value="1"/>
</dbReference>
<dbReference type="RefSeq" id="WP_133601760.1">
    <property type="nucleotide sequence ID" value="NZ_JAUFPJ010000005.1"/>
</dbReference>
<dbReference type="HAMAP" id="MF_00452">
    <property type="entry name" value="PEPCK_GTP"/>
    <property type="match status" value="1"/>
</dbReference>
<dbReference type="PROSITE" id="PS00505">
    <property type="entry name" value="PEPCK_GTP"/>
    <property type="match status" value="1"/>
</dbReference>